<evidence type="ECO:0000259" key="15">
    <source>
        <dbReference type="Pfam" id="PF11838"/>
    </source>
</evidence>
<dbReference type="Gene3D" id="2.60.40.1730">
    <property type="entry name" value="tricorn interacting facor f3 domain"/>
    <property type="match status" value="1"/>
</dbReference>
<dbReference type="Pfam" id="PF11838">
    <property type="entry name" value="ERAP1_C"/>
    <property type="match status" value="1"/>
</dbReference>
<evidence type="ECO:0000256" key="10">
    <source>
        <dbReference type="ARBA" id="ARBA00022833"/>
    </source>
</evidence>
<evidence type="ECO:0000313" key="18">
    <source>
        <dbReference type="Proteomes" id="UP000521748"/>
    </source>
</evidence>
<organism evidence="17 18">
    <name type="scientific">Psychromicrobium silvestre</name>
    <dbReference type="NCBI Taxonomy" id="1645614"/>
    <lineage>
        <taxon>Bacteria</taxon>
        <taxon>Bacillati</taxon>
        <taxon>Actinomycetota</taxon>
        <taxon>Actinomycetes</taxon>
        <taxon>Micrococcales</taxon>
        <taxon>Micrococcaceae</taxon>
        <taxon>Psychromicrobium</taxon>
    </lineage>
</organism>
<dbReference type="InterPro" id="IPR027268">
    <property type="entry name" value="Peptidase_M4/M1_CTD_sf"/>
</dbReference>
<dbReference type="NCBIfam" id="TIGR02412">
    <property type="entry name" value="pepN_strep_liv"/>
    <property type="match status" value="1"/>
</dbReference>
<dbReference type="PANTHER" id="PTHR11533:SF174">
    <property type="entry name" value="PUROMYCIN-SENSITIVE AMINOPEPTIDASE-RELATED"/>
    <property type="match status" value="1"/>
</dbReference>
<protein>
    <recommendedName>
        <fullName evidence="5">Aminopeptidase N</fullName>
        <ecNumber evidence="4">3.4.11.2</ecNumber>
    </recommendedName>
    <alternativeName>
        <fullName evidence="12">Alanine aminopeptidase</fullName>
    </alternativeName>
    <alternativeName>
        <fullName evidence="13">Lysyl aminopeptidase</fullName>
    </alternativeName>
</protein>
<dbReference type="EMBL" id="JACBYQ010000001">
    <property type="protein sequence ID" value="NYE94226.1"/>
    <property type="molecule type" value="Genomic_DNA"/>
</dbReference>
<dbReference type="Proteomes" id="UP000521748">
    <property type="component" value="Unassembled WGS sequence"/>
</dbReference>
<keyword evidence="18" id="KW-1185">Reference proteome</keyword>
<evidence type="ECO:0000259" key="14">
    <source>
        <dbReference type="Pfam" id="PF01433"/>
    </source>
</evidence>
<evidence type="ECO:0000256" key="1">
    <source>
        <dbReference type="ARBA" id="ARBA00000098"/>
    </source>
</evidence>
<evidence type="ECO:0000256" key="7">
    <source>
        <dbReference type="ARBA" id="ARBA00022670"/>
    </source>
</evidence>
<dbReference type="FunFam" id="1.10.390.10:FF:000004">
    <property type="entry name" value="Aminopeptidase N"/>
    <property type="match status" value="1"/>
</dbReference>
<evidence type="ECO:0000256" key="4">
    <source>
        <dbReference type="ARBA" id="ARBA00012564"/>
    </source>
</evidence>
<accession>A0A7Y9LRF4</accession>
<dbReference type="InterPro" id="IPR012778">
    <property type="entry name" value="Pept_M1_aminopeptidase"/>
</dbReference>
<evidence type="ECO:0000256" key="9">
    <source>
        <dbReference type="ARBA" id="ARBA00022801"/>
    </source>
</evidence>
<sequence>MSQFTSQDLNLSRAEAAERSRTVTVHDYHVSLDLRTALQDPEAGFTTRSIITFSAVPGSSTFLDFVGRSVQRINLNGRDLPVEQLYRGARISLPELAAENQVIVTATGEYSRSGEGLHRFVDPADGKIYLYTQYEPADARRVYPNFEQPDLKGRYSFEVIAPSEWRVASNGAEVSVQPLSSTPELSRWSFAQTEPISSYITCVLAGEYSYFSSSWSGTVLPDGGSLAIPLGAYCRASIKESFDAETIFELTRKGLDFFHSVFGYPYPFGKYDQAFVPEYNLGAMENPGLVTFTDDYVFTSRATDIQYQQRANTLLHEMAHMWFGDLVTMQWWDDLWLKESFADFMGTFAVAQATDWGNASWVSFANRRKAWAYRQDQLPTTHPIVADIVDLEAAKQNFDGITYAKGASVLKQLVAFVGEDAFFSAAREYFSKHAFGNTTLKDLLVELSAASGRDMSDWSERWLQTSGISTLSVSVTADDGVLGSVRIEQEAMDPVTARNADRPHLLRLGCYTFDSTGALALTESHSLDLDGASTEVTALQGVAQPDLLLLNDEDLSYAKVRFDDHSLQTVLTSLDRLNDPLARVLCWSTLWNMTRDAVLPAASYVEAVRRFAPAESGVGILSNLLETASTAVESFTPLAQRSDLREELLGTIAEQLKLAVAGSDLQLAWFRALAAVSRNSTGQLGLLRQLLDGEGPIGLQIDTDPRWQIWRALAANGLAAPAELEAELARESNSRALVGFTVAMAARPEAEVKAQAWNSTWQDGSLSNELLSATISGFLLGPEELREEYRSRYFAQIGEIWASRSIEIASRIVGELFPEQDAQPGLALEQQPVVVLATEWLEANAEAPAALRRIVIEGLDNLRRALRAQLG</sequence>
<evidence type="ECO:0000256" key="5">
    <source>
        <dbReference type="ARBA" id="ARBA00015611"/>
    </source>
</evidence>
<evidence type="ECO:0000313" key="17">
    <source>
        <dbReference type="EMBL" id="NYE94226.1"/>
    </source>
</evidence>
<dbReference type="AlphaFoldDB" id="A0A7Y9LRF4"/>
<evidence type="ECO:0000256" key="8">
    <source>
        <dbReference type="ARBA" id="ARBA00022723"/>
    </source>
</evidence>
<dbReference type="GO" id="GO:0070006">
    <property type="term" value="F:metalloaminopeptidase activity"/>
    <property type="evidence" value="ECO:0007669"/>
    <property type="project" value="TreeGrafter"/>
</dbReference>
<evidence type="ECO:0000256" key="11">
    <source>
        <dbReference type="ARBA" id="ARBA00023049"/>
    </source>
</evidence>
<dbReference type="GO" id="GO:0016285">
    <property type="term" value="F:alanyl aminopeptidase activity"/>
    <property type="evidence" value="ECO:0007669"/>
    <property type="project" value="UniProtKB-EC"/>
</dbReference>
<keyword evidence="7" id="KW-0645">Protease</keyword>
<evidence type="ECO:0000256" key="12">
    <source>
        <dbReference type="ARBA" id="ARBA00029811"/>
    </source>
</evidence>
<dbReference type="CDD" id="cd09602">
    <property type="entry name" value="M1_APN"/>
    <property type="match status" value="1"/>
</dbReference>
<keyword evidence="11" id="KW-0482">Metalloprotease</keyword>
<dbReference type="InterPro" id="IPR050344">
    <property type="entry name" value="Peptidase_M1_aminopeptidases"/>
</dbReference>
<dbReference type="EC" id="3.4.11.2" evidence="4"/>
<dbReference type="InterPro" id="IPR042097">
    <property type="entry name" value="Aminopeptidase_N-like_N_sf"/>
</dbReference>
<dbReference type="PRINTS" id="PR00756">
    <property type="entry name" value="ALADIPTASE"/>
</dbReference>
<dbReference type="GO" id="GO:0042277">
    <property type="term" value="F:peptide binding"/>
    <property type="evidence" value="ECO:0007669"/>
    <property type="project" value="TreeGrafter"/>
</dbReference>
<dbReference type="InterPro" id="IPR001930">
    <property type="entry name" value="Peptidase_M1"/>
</dbReference>
<dbReference type="GO" id="GO:0005615">
    <property type="term" value="C:extracellular space"/>
    <property type="evidence" value="ECO:0007669"/>
    <property type="project" value="TreeGrafter"/>
</dbReference>
<feature type="domain" description="Peptidase M1 membrane alanine aminopeptidase" evidence="14">
    <location>
        <begin position="248"/>
        <end position="462"/>
    </location>
</feature>
<dbReference type="SUPFAM" id="SSF63737">
    <property type="entry name" value="Leukotriene A4 hydrolase N-terminal domain"/>
    <property type="match status" value="1"/>
</dbReference>
<comment type="caution">
    <text evidence="17">The sequence shown here is derived from an EMBL/GenBank/DDBJ whole genome shotgun (WGS) entry which is preliminary data.</text>
</comment>
<dbReference type="InterPro" id="IPR014782">
    <property type="entry name" value="Peptidase_M1_dom"/>
</dbReference>
<dbReference type="InterPro" id="IPR024571">
    <property type="entry name" value="ERAP1-like_C_dom"/>
</dbReference>
<name>A0A7Y9LRF4_9MICC</name>
<dbReference type="GO" id="GO:0008270">
    <property type="term" value="F:zinc ion binding"/>
    <property type="evidence" value="ECO:0007669"/>
    <property type="project" value="InterPro"/>
</dbReference>
<dbReference type="RefSeq" id="WP_179388016.1">
    <property type="nucleotide sequence ID" value="NZ_JACBYQ010000001.1"/>
</dbReference>
<gene>
    <name evidence="17" type="ORF">FHU41_000447</name>
</gene>
<dbReference type="InterPro" id="IPR045357">
    <property type="entry name" value="Aminopeptidase_N-like_N"/>
</dbReference>
<feature type="domain" description="ERAP1-like C-terminal" evidence="15">
    <location>
        <begin position="548"/>
        <end position="864"/>
    </location>
</feature>
<dbReference type="SUPFAM" id="SSF55486">
    <property type="entry name" value="Metalloproteases ('zincins'), catalytic domain"/>
    <property type="match status" value="1"/>
</dbReference>
<comment type="cofactor">
    <cofactor evidence="2">
        <name>Zn(2+)</name>
        <dbReference type="ChEBI" id="CHEBI:29105"/>
    </cofactor>
</comment>
<dbReference type="Pfam" id="PF17900">
    <property type="entry name" value="Peptidase_M1_N"/>
    <property type="match status" value="1"/>
</dbReference>
<dbReference type="PANTHER" id="PTHR11533">
    <property type="entry name" value="PROTEASE M1 ZINC METALLOPROTEASE"/>
    <property type="match status" value="1"/>
</dbReference>
<proteinExistence type="inferred from homology"/>
<dbReference type="GO" id="GO:0006508">
    <property type="term" value="P:proteolysis"/>
    <property type="evidence" value="ECO:0007669"/>
    <property type="project" value="UniProtKB-KW"/>
</dbReference>
<keyword evidence="8" id="KW-0479">Metal-binding</keyword>
<evidence type="ECO:0000256" key="6">
    <source>
        <dbReference type="ARBA" id="ARBA00022438"/>
    </source>
</evidence>
<dbReference type="Gene3D" id="1.10.390.10">
    <property type="entry name" value="Neutral Protease Domain 2"/>
    <property type="match status" value="1"/>
</dbReference>
<evidence type="ECO:0000256" key="2">
    <source>
        <dbReference type="ARBA" id="ARBA00001947"/>
    </source>
</evidence>
<keyword evidence="9 17" id="KW-0378">Hydrolase</keyword>
<keyword evidence="10" id="KW-0862">Zinc</keyword>
<reference evidence="17 18" key="1">
    <citation type="submission" date="2020-07" db="EMBL/GenBank/DDBJ databases">
        <title>Sequencing the genomes of 1000 actinobacteria strains.</title>
        <authorList>
            <person name="Klenk H.-P."/>
        </authorList>
    </citation>
    <scope>NUCLEOTIDE SEQUENCE [LARGE SCALE GENOMIC DNA]</scope>
    <source>
        <strain evidence="17 18">DSM 102047</strain>
    </source>
</reference>
<dbReference type="GO" id="GO:0005737">
    <property type="term" value="C:cytoplasm"/>
    <property type="evidence" value="ECO:0007669"/>
    <property type="project" value="TreeGrafter"/>
</dbReference>
<dbReference type="GO" id="GO:0043171">
    <property type="term" value="P:peptide catabolic process"/>
    <property type="evidence" value="ECO:0007669"/>
    <property type="project" value="TreeGrafter"/>
</dbReference>
<evidence type="ECO:0000259" key="16">
    <source>
        <dbReference type="Pfam" id="PF17900"/>
    </source>
</evidence>
<keyword evidence="6 17" id="KW-0031">Aminopeptidase</keyword>
<dbReference type="Pfam" id="PF01433">
    <property type="entry name" value="Peptidase_M1"/>
    <property type="match status" value="1"/>
</dbReference>
<evidence type="ECO:0000256" key="3">
    <source>
        <dbReference type="ARBA" id="ARBA00010136"/>
    </source>
</evidence>
<comment type="similarity">
    <text evidence="3">Belongs to the peptidase M1 family.</text>
</comment>
<evidence type="ECO:0000256" key="13">
    <source>
        <dbReference type="ARBA" id="ARBA00031533"/>
    </source>
</evidence>
<feature type="domain" description="Aminopeptidase N-like N-terminal" evidence="16">
    <location>
        <begin position="107"/>
        <end position="200"/>
    </location>
</feature>
<comment type="catalytic activity">
    <reaction evidence="1">
        <text>Release of an N-terminal amino acid, Xaa-|-Yaa- from a peptide, amide or arylamide. Xaa is preferably Ala, but may be most amino acids including Pro (slow action). When a terminal hydrophobic residue is followed by a prolyl residue, the two may be released as an intact Xaa-Pro dipeptide.</text>
        <dbReference type="EC" id="3.4.11.2"/>
    </reaction>
</comment>
<dbReference type="GO" id="GO:0016020">
    <property type="term" value="C:membrane"/>
    <property type="evidence" value="ECO:0007669"/>
    <property type="project" value="TreeGrafter"/>
</dbReference>